<feature type="signal peptide" evidence="1">
    <location>
        <begin position="1"/>
        <end position="18"/>
    </location>
</feature>
<feature type="non-terminal residue" evidence="2">
    <location>
        <position position="112"/>
    </location>
</feature>
<name>A0ABT4WJU8_9FLAO</name>
<reference evidence="2 3" key="1">
    <citation type="journal article" date="2023" name="Chemosphere">
        <title>Whole genome analysis of Flavobacterium aziz-sancarii sp. nov., isolated from Ardley Island (Antarctica), revealed a rich resistome and bioremediation potential.</title>
        <authorList>
            <person name="Otur C."/>
            <person name="Okay S."/>
            <person name="Kurt-Kizildogan A."/>
        </authorList>
    </citation>
    <scope>NUCLEOTIDE SEQUENCE [LARGE SCALE GENOMIC DNA]</scope>
    <source>
        <strain evidence="2 3">AC</strain>
    </source>
</reference>
<organism evidence="2 3">
    <name type="scientific">Flavobacterium azizsancarii</name>
    <dbReference type="NCBI Taxonomy" id="2961580"/>
    <lineage>
        <taxon>Bacteria</taxon>
        <taxon>Pseudomonadati</taxon>
        <taxon>Bacteroidota</taxon>
        <taxon>Flavobacteriia</taxon>
        <taxon>Flavobacteriales</taxon>
        <taxon>Flavobacteriaceae</taxon>
        <taxon>Flavobacterium</taxon>
    </lineage>
</organism>
<feature type="chain" id="PRO_5045447447" evidence="1">
    <location>
        <begin position="19"/>
        <end position="112"/>
    </location>
</feature>
<evidence type="ECO:0000313" key="3">
    <source>
        <dbReference type="Proteomes" id="UP001212170"/>
    </source>
</evidence>
<gene>
    <name evidence="2" type="ORF">NJT12_24795</name>
</gene>
<keyword evidence="3" id="KW-1185">Reference proteome</keyword>
<keyword evidence="1" id="KW-0732">Signal</keyword>
<protein>
    <submittedName>
        <fullName evidence="2">Uncharacterized protein</fullName>
    </submittedName>
</protein>
<evidence type="ECO:0000256" key="1">
    <source>
        <dbReference type="SAM" id="SignalP"/>
    </source>
</evidence>
<comment type="caution">
    <text evidence="2">The sequence shown here is derived from an EMBL/GenBank/DDBJ whole genome shotgun (WGS) entry which is preliminary data.</text>
</comment>
<evidence type="ECO:0000313" key="2">
    <source>
        <dbReference type="EMBL" id="MDA6072841.1"/>
    </source>
</evidence>
<proteinExistence type="predicted"/>
<accession>A0ABT4WJU8</accession>
<sequence>MKRILLFLLFTLSLPAFSQVRIPTEYSIQNPLQLQTVNPGSKADSVLVRGSDKIVKFVPRSEFGGEPKVPSLLDVTKAGANTNIPVTFYSQNFNGFTYVSGDDVSFVDNNTL</sequence>
<dbReference type="Proteomes" id="UP001212170">
    <property type="component" value="Unassembled WGS sequence"/>
</dbReference>
<dbReference type="RefSeq" id="WP_271338793.1">
    <property type="nucleotide sequence ID" value="NZ_JAMZNK010000112.1"/>
</dbReference>
<dbReference type="EMBL" id="JAMZNK010000112">
    <property type="protein sequence ID" value="MDA6072841.1"/>
    <property type="molecule type" value="Genomic_DNA"/>
</dbReference>